<evidence type="ECO:0000313" key="2">
    <source>
        <dbReference type="Proteomes" id="UP001497680"/>
    </source>
</evidence>
<name>A0ACC0CMD7_9PEZI</name>
<gene>
    <name evidence="1" type="ORF">F4821DRAFT_248990</name>
</gene>
<comment type="caution">
    <text evidence="1">The sequence shown here is derived from an EMBL/GenBank/DDBJ whole genome shotgun (WGS) entry which is preliminary data.</text>
</comment>
<organism evidence="1 2">
    <name type="scientific">Hypoxylon rubiginosum</name>
    <dbReference type="NCBI Taxonomy" id="110542"/>
    <lineage>
        <taxon>Eukaryota</taxon>
        <taxon>Fungi</taxon>
        <taxon>Dikarya</taxon>
        <taxon>Ascomycota</taxon>
        <taxon>Pezizomycotina</taxon>
        <taxon>Sordariomycetes</taxon>
        <taxon>Xylariomycetidae</taxon>
        <taxon>Xylariales</taxon>
        <taxon>Hypoxylaceae</taxon>
        <taxon>Hypoxylon</taxon>
    </lineage>
</organism>
<protein>
    <submittedName>
        <fullName evidence="1">Uncharacterized protein</fullName>
    </submittedName>
</protein>
<accession>A0ACC0CMD7</accession>
<reference evidence="1 2" key="1">
    <citation type="journal article" date="2022" name="New Phytol.">
        <title>Ecological generalism drives hyperdiversity of secondary metabolite gene clusters in xylarialean endophytes.</title>
        <authorList>
            <person name="Franco M.E.E."/>
            <person name="Wisecaver J.H."/>
            <person name="Arnold A.E."/>
            <person name="Ju Y.M."/>
            <person name="Slot J.C."/>
            <person name="Ahrendt S."/>
            <person name="Moore L.P."/>
            <person name="Eastman K.E."/>
            <person name="Scott K."/>
            <person name="Konkel Z."/>
            <person name="Mondo S.J."/>
            <person name="Kuo A."/>
            <person name="Hayes R.D."/>
            <person name="Haridas S."/>
            <person name="Andreopoulos B."/>
            <person name="Riley R."/>
            <person name="LaButti K."/>
            <person name="Pangilinan J."/>
            <person name="Lipzen A."/>
            <person name="Amirebrahimi M."/>
            <person name="Yan J."/>
            <person name="Adam C."/>
            <person name="Keymanesh K."/>
            <person name="Ng V."/>
            <person name="Louie K."/>
            <person name="Northen T."/>
            <person name="Drula E."/>
            <person name="Henrissat B."/>
            <person name="Hsieh H.M."/>
            <person name="Youens-Clark K."/>
            <person name="Lutzoni F."/>
            <person name="Miadlikowska J."/>
            <person name="Eastwood D.C."/>
            <person name="Hamelin R.C."/>
            <person name="Grigoriev I.V."/>
            <person name="U'Ren J.M."/>
        </authorList>
    </citation>
    <scope>NUCLEOTIDE SEQUENCE [LARGE SCALE GENOMIC DNA]</scope>
    <source>
        <strain evidence="1 2">ER1909</strain>
    </source>
</reference>
<keyword evidence="2" id="KW-1185">Reference proteome</keyword>
<dbReference type="EMBL" id="MU394392">
    <property type="protein sequence ID" value="KAI6081554.1"/>
    <property type="molecule type" value="Genomic_DNA"/>
</dbReference>
<evidence type="ECO:0000313" key="1">
    <source>
        <dbReference type="EMBL" id="KAI6081554.1"/>
    </source>
</evidence>
<proteinExistence type="predicted"/>
<dbReference type="Proteomes" id="UP001497680">
    <property type="component" value="Unassembled WGS sequence"/>
</dbReference>
<sequence length="1087" mass="122705">MAEPVGITGTAVGIVSLCLDLYGGLKSYLDDYKGRDEYIGGALRRVDRLRDLIQLIDSTIPALKNDYRTPVQTVMFHLKACEDKINSLDAQLKDFGVPIATNVKGKLKETKRRFQFPFTRPNLDKLSSSLDRINNDLALAIQGLELHVQSTNRDKLISIYDTARTTVDNIAIIHTNVSEIQSRGVTLELSVGNTQAAIEDTSRGIHDHLSLLGNNFQSSASQISQIDANTSSSTRLLHEILATQQLNATRQQESTRELADAINAAGCNSPGEIVFQRLMAKPNHLRCFREGFATLDRTTATADSTQESGVEKYEHGLVCRCRHRRRITRQSSRWLAFTRFDESIVEIYHEPGCYMYRSNGSKHERTLGVVFTGLHRLLNIAVGASLTRRTGAGGASISPTVMYYAMVHSGQSPAFRIVHAMAAGVTTILSSSPNNAKENERACQQIIDLAISKLQRIFTSKSSSPTDINEEGWTMIESCVDYYSRRFLERTGNNAQRTIKVMLLGLLKFGIPRMSANSSQSKLTPLADFMVFWPREEVPAEAQGMKDIALLLFQEIPESQIATMSCDQLVCPTARVCLAEIDTIQKIFGIDLPLFIALLRRDEHMLKDALRNAPASSDSLVSNGISAVHVAVFWPKGLELLLYHYHDADINMDCVVYPPIDMAMIRSSQICDGTHNCHGTESVKILLKHGCRLDSKSVSRGTWNACRHAIFVLLSHIRSWRVQLLQIARRELCDAEIEDLGLYSQSVLDHAAPKVIQKLEARGIFPFQKLQLDLGDYRLSPPSRYFYSGSLYHNLDSIASFWIAYNLDFRDIDTFYREKTPIMRPGLDIECYEWFINHNACIFNELSWGGASPELPLWTVAHHVLRQVGEKWNLPSKSGFRLLLQLGNLNMGDTCECGCSGSDGCYPLKVFLCNAYPYKLLARLESTSVSHIQSLFMRAIDTLPTITSTIAKMLIRLCTFEALEMRHTCCRAQNPYYSSDDYGEDFSNIRDEDECLLNELEHLVAEFEDRFHSLQLPLSAFMEGYWKERMEQVREEKEARHLSQEERDAAASLNILLIEDSLEENKPQRETVWDRVEKCIRELNDIK</sequence>